<keyword evidence="2" id="KW-1185">Reference proteome</keyword>
<comment type="caution">
    <text evidence="1">The sequence shown here is derived from an EMBL/GenBank/DDBJ whole genome shotgun (WGS) entry which is preliminary data.</text>
</comment>
<name>A0A4R7NJL5_9GAMM</name>
<evidence type="ECO:0000313" key="2">
    <source>
        <dbReference type="Proteomes" id="UP000295380"/>
    </source>
</evidence>
<dbReference type="AlphaFoldDB" id="A0A4R7NJL5"/>
<evidence type="ECO:0000313" key="1">
    <source>
        <dbReference type="EMBL" id="TDU20450.1"/>
    </source>
</evidence>
<gene>
    <name evidence="1" type="ORF">C8E00_106100</name>
</gene>
<accession>A0A4R7NJL5</accession>
<sequence length="57" mass="6281">MSNTATAPNVYRAFSVRSPMSGDAVRASIHRLTAPRDAFEPRGVVVFGRGDFHNAYR</sequence>
<proteinExistence type="predicted"/>
<organism evidence="1 2">
    <name type="scientific">Chromohalobacter marismortui</name>
    <dbReference type="NCBI Taxonomy" id="42055"/>
    <lineage>
        <taxon>Bacteria</taxon>
        <taxon>Pseudomonadati</taxon>
        <taxon>Pseudomonadota</taxon>
        <taxon>Gammaproteobacteria</taxon>
        <taxon>Oceanospirillales</taxon>
        <taxon>Halomonadaceae</taxon>
        <taxon>Chromohalobacter</taxon>
    </lineage>
</organism>
<dbReference type="RefSeq" id="WP_166638322.1">
    <property type="nucleotide sequence ID" value="NZ_SOBR01000006.1"/>
</dbReference>
<protein>
    <submittedName>
        <fullName evidence="1">Uncharacterized protein</fullName>
    </submittedName>
</protein>
<dbReference type="Proteomes" id="UP000295380">
    <property type="component" value="Unassembled WGS sequence"/>
</dbReference>
<dbReference type="EMBL" id="SOBR01000006">
    <property type="protein sequence ID" value="TDU20450.1"/>
    <property type="molecule type" value="Genomic_DNA"/>
</dbReference>
<reference evidence="1 2" key="1">
    <citation type="submission" date="2019-03" db="EMBL/GenBank/DDBJ databases">
        <title>Genomic Encyclopedia of Type Strains, Phase IV (KMG-IV): sequencing the most valuable type-strain genomes for metagenomic binning, comparative biology and taxonomic classification.</title>
        <authorList>
            <person name="Goeker M."/>
        </authorList>
    </citation>
    <scope>NUCLEOTIDE SEQUENCE [LARGE SCALE GENOMIC DNA]</scope>
    <source>
        <strain evidence="1 2">DSM 6770</strain>
    </source>
</reference>